<name>A0A1X7UWB0_AMPQE</name>
<keyword evidence="2" id="KW-1017">Isopeptide bond</keyword>
<keyword evidence="4" id="KW-0539">Nucleus</keyword>
<dbReference type="InParanoid" id="A0A1X7UWB0"/>
<dbReference type="GO" id="GO:0007129">
    <property type="term" value="P:homologous chromosome pairing at meiosis"/>
    <property type="evidence" value="ECO:0007669"/>
    <property type="project" value="TreeGrafter"/>
</dbReference>
<feature type="region of interest" description="Disordered" evidence="6">
    <location>
        <begin position="1322"/>
        <end position="1350"/>
    </location>
</feature>
<reference evidence="7" key="2">
    <citation type="submission" date="2017-05" db="UniProtKB">
        <authorList>
            <consortium name="EnsemblMetazoa"/>
        </authorList>
    </citation>
    <scope>IDENTIFICATION</scope>
</reference>
<dbReference type="Pfam" id="PF14631">
    <property type="entry name" value="FancD2"/>
    <property type="match status" value="1"/>
</dbReference>
<feature type="compositionally biased region" description="Acidic residues" evidence="6">
    <location>
        <begin position="1328"/>
        <end position="1350"/>
    </location>
</feature>
<evidence type="ECO:0000256" key="1">
    <source>
        <dbReference type="ARBA" id="ARBA00004123"/>
    </source>
</evidence>
<evidence type="ECO:0008006" key="9">
    <source>
        <dbReference type="Google" id="ProtNLM"/>
    </source>
</evidence>
<dbReference type="GO" id="GO:0036297">
    <property type="term" value="P:interstrand cross-link repair"/>
    <property type="evidence" value="ECO:0007669"/>
    <property type="project" value="TreeGrafter"/>
</dbReference>
<dbReference type="EnsemblMetazoa" id="Aqu2.1.32270_001">
    <property type="protein sequence ID" value="Aqu2.1.32270_001"/>
    <property type="gene ID" value="Aqu2.1.32270"/>
</dbReference>
<dbReference type="Proteomes" id="UP000007879">
    <property type="component" value="Unassembled WGS sequence"/>
</dbReference>
<comment type="subcellular location">
    <subcellularLocation>
        <location evidence="1">Nucleus</location>
    </subcellularLocation>
</comment>
<organism evidence="7">
    <name type="scientific">Amphimedon queenslandica</name>
    <name type="common">Sponge</name>
    <dbReference type="NCBI Taxonomy" id="400682"/>
    <lineage>
        <taxon>Eukaryota</taxon>
        <taxon>Metazoa</taxon>
        <taxon>Porifera</taxon>
        <taxon>Demospongiae</taxon>
        <taxon>Heteroscleromorpha</taxon>
        <taxon>Haplosclerida</taxon>
        <taxon>Niphatidae</taxon>
        <taxon>Amphimedon</taxon>
    </lineage>
</organism>
<feature type="region of interest" description="Disordered" evidence="6">
    <location>
        <begin position="1"/>
        <end position="27"/>
    </location>
</feature>
<dbReference type="GO" id="GO:0005634">
    <property type="term" value="C:nucleus"/>
    <property type="evidence" value="ECO:0007669"/>
    <property type="project" value="UniProtKB-SubCell"/>
</dbReference>
<comment type="similarity">
    <text evidence="5">Belongs to the Fanconi anemia protein FANCD2 family.</text>
</comment>
<dbReference type="GO" id="GO:1990918">
    <property type="term" value="P:double-strand break repair involved in meiotic recombination"/>
    <property type="evidence" value="ECO:0007669"/>
    <property type="project" value="TreeGrafter"/>
</dbReference>
<evidence type="ECO:0000256" key="6">
    <source>
        <dbReference type="SAM" id="MobiDB-lite"/>
    </source>
</evidence>
<keyword evidence="8" id="KW-1185">Reference proteome</keyword>
<dbReference type="PANTHER" id="PTHR32086">
    <property type="entry name" value="FANCONI ANEMIA GROUP D2 PROTEIN"/>
    <property type="match status" value="1"/>
</dbReference>
<evidence type="ECO:0000256" key="5">
    <source>
        <dbReference type="ARBA" id="ARBA00093456"/>
    </source>
</evidence>
<dbReference type="PANTHER" id="PTHR32086:SF0">
    <property type="entry name" value="FANCONI ANEMIA GROUP D2 PROTEIN"/>
    <property type="match status" value="1"/>
</dbReference>
<dbReference type="OrthoDB" id="27031at2759"/>
<dbReference type="InterPro" id="IPR029448">
    <property type="entry name" value="FANCD2"/>
</dbReference>
<dbReference type="GO" id="GO:0070182">
    <property type="term" value="F:DNA polymerase binding"/>
    <property type="evidence" value="ECO:0007669"/>
    <property type="project" value="TreeGrafter"/>
</dbReference>
<dbReference type="eggNOG" id="KOG4712">
    <property type="taxonomic scope" value="Eukaryota"/>
</dbReference>
<evidence type="ECO:0000256" key="3">
    <source>
        <dbReference type="ARBA" id="ARBA00022843"/>
    </source>
</evidence>
<sequence>MRRNSKRKSNQSIRYPSQQQPSSKRQKTSFVSESYLSTLSAAGVTLHENSPPVLNTSAQEFKHQLTKSLSTLGNVPSEESVAEFVKGYEQYVMESERLLFSLQPMKNNIDTESSSISFSRVLLNIDCLQTKIALILIEKLLEFADTFGVDARYCDVPKLILIQLHWLDIIIEEKVIFDKLFEVLDVLPEDIQRDIVQLLPEIIISYDESELAKKLQELLENQSHLVAACIEALSNLNIPSDLSEEILESALERISSCSVPDLPLLINYISSQVTSKNHIKVIGELRQRLDVETCLLTRPNASSTPVPTLTNSGNSTSYAILNSICSSLQYVKHVPDAWIKVIGSVDDESSHSSLDLFILCIINEITAKRKAVFDLVIAKVKSGLFSAELVDELFNSQLSSVPVIFPSTLALCSKLISHSSNELVLSFVKSLYFLLFTSFDAIKQKEVIVSLIDTIGSGISHNRDCVLSVLELLVDKSLHQMIKFSVFIKSVLDYLNQFSLPQVRRLYAILSTLTCSSGSPLTGSVSDEFHSIIRKQLHHHEPLFHQMGIIGAVVMIKQLTSKGNIHETTINTRDTSLSTHSLSQAKLMLEQVINACTDLSSFYEEMASVVSEREIHNDFLKYLLEEVTGKFQEIYVIEAVDLTTQSDASGGLSTKQQFNLDPIAADGDSDPIAVELFDLLKSSSAQKSTLAASLPSHFKLLRTCEQVLNGGLEEVDALLGCPIVLCSPSKLEKDLFEELSMHERQLICSSLVHTINWFRELVSSFASESDKEMNWKVLMRIKNICSLQDQLKSLLTVTSGPFPTLDVSTSSIISNTDKRTSSKTQKDQSVLVTQMNQSMAPTAATATGKDHNDTVSVKKGGGGGGNLLYDRFQLLFRPLEMSAYRALGYKAISRSLVDTHMQPLESQSVKLKPSELLFLLESLKRSLPKGSFGFKARINNEEKKRFVASFVENGILDSLCNHLEELHKIEDEHDEDLDIIYSCMLSLYSIMSSFFSLPFTNESLIESLKVLSNRSLELSSSQIFDIDSIAGSAIVYCQTFIGRIPNLTIAAAYCKLLVSIAKASSNGLKINISKSCEKLLNVNWDELKGVTHKNDSLEFVIKYYIEYASNPVGVVEELCTEVITELIEVEEEEACIHQSTKIPTLSLTTFSCYFRCMMNAINNHAKSTLNKNVTLSQNQLSGLMTLEQCSRVMNMLMNYVKSFDSKPVIAAGLKLGMTFVEIFSKQGLPLIKASFKTRKDNVLQIIKIFQKTTRLLQNYCGHSKVVANPLLTNYVPKVKRALETFVFEVKEVLVLNGCSEAFGVKNLKNRTLKGDEILTQSQVTNDSQEVEEEEEREEEEEEEEEIVCIL</sequence>
<dbReference type="STRING" id="400682.A0A1X7UWB0"/>
<evidence type="ECO:0000256" key="4">
    <source>
        <dbReference type="ARBA" id="ARBA00023242"/>
    </source>
</evidence>
<dbReference type="EnsemblMetazoa" id="XM_019996285.1">
    <property type="protein sequence ID" value="XP_019851844.1"/>
    <property type="gene ID" value="LOC105312707"/>
</dbReference>
<dbReference type="KEGG" id="aqu:105312707"/>
<dbReference type="GO" id="GO:0000793">
    <property type="term" value="C:condensed chromosome"/>
    <property type="evidence" value="ECO:0007669"/>
    <property type="project" value="TreeGrafter"/>
</dbReference>
<evidence type="ECO:0000313" key="7">
    <source>
        <dbReference type="EnsemblMetazoa" id="Aqu2.1.32270_001"/>
    </source>
</evidence>
<evidence type="ECO:0000256" key="2">
    <source>
        <dbReference type="ARBA" id="ARBA00022499"/>
    </source>
</evidence>
<dbReference type="GO" id="GO:0031573">
    <property type="term" value="P:mitotic intra-S DNA damage checkpoint signaling"/>
    <property type="evidence" value="ECO:0007669"/>
    <property type="project" value="TreeGrafter"/>
</dbReference>
<reference evidence="8" key="1">
    <citation type="journal article" date="2010" name="Nature">
        <title>The Amphimedon queenslandica genome and the evolution of animal complexity.</title>
        <authorList>
            <person name="Srivastava M."/>
            <person name="Simakov O."/>
            <person name="Chapman J."/>
            <person name="Fahey B."/>
            <person name="Gauthier M.E."/>
            <person name="Mitros T."/>
            <person name="Richards G.S."/>
            <person name="Conaco C."/>
            <person name="Dacre M."/>
            <person name="Hellsten U."/>
            <person name="Larroux C."/>
            <person name="Putnam N.H."/>
            <person name="Stanke M."/>
            <person name="Adamska M."/>
            <person name="Darling A."/>
            <person name="Degnan S.M."/>
            <person name="Oakley T.H."/>
            <person name="Plachetzki D.C."/>
            <person name="Zhai Y."/>
            <person name="Adamski M."/>
            <person name="Calcino A."/>
            <person name="Cummins S.F."/>
            <person name="Goodstein D.M."/>
            <person name="Harris C."/>
            <person name="Jackson D.J."/>
            <person name="Leys S.P."/>
            <person name="Shu S."/>
            <person name="Woodcroft B.J."/>
            <person name="Vervoort M."/>
            <person name="Kosik K.S."/>
            <person name="Manning G."/>
            <person name="Degnan B.M."/>
            <person name="Rokhsar D.S."/>
        </authorList>
    </citation>
    <scope>NUCLEOTIDE SEQUENCE [LARGE SCALE GENOMIC DNA]</scope>
</reference>
<keyword evidence="3" id="KW-0832">Ubl conjugation</keyword>
<gene>
    <name evidence="7" type="primary">105312707</name>
</gene>
<proteinExistence type="inferred from homology"/>
<accession>A0A1X7UWB0</accession>
<protein>
    <recommendedName>
        <fullName evidence="9">Fanconi anemia group D2 protein</fullName>
    </recommendedName>
</protein>
<evidence type="ECO:0000313" key="8">
    <source>
        <dbReference type="Proteomes" id="UP000007879"/>
    </source>
</evidence>